<evidence type="ECO:0000313" key="1">
    <source>
        <dbReference type="EMBL" id="KAG0279435.1"/>
    </source>
</evidence>
<protein>
    <submittedName>
        <fullName evidence="1">Uncharacterized protein</fullName>
    </submittedName>
</protein>
<dbReference type="Proteomes" id="UP000823405">
    <property type="component" value="Unassembled WGS sequence"/>
</dbReference>
<feature type="non-terminal residue" evidence="1">
    <location>
        <position position="1"/>
    </location>
</feature>
<organism evidence="1 2">
    <name type="scientific">Linnemannia gamsii</name>
    <dbReference type="NCBI Taxonomy" id="64522"/>
    <lineage>
        <taxon>Eukaryota</taxon>
        <taxon>Fungi</taxon>
        <taxon>Fungi incertae sedis</taxon>
        <taxon>Mucoromycota</taxon>
        <taxon>Mortierellomycotina</taxon>
        <taxon>Mortierellomycetes</taxon>
        <taxon>Mortierellales</taxon>
        <taxon>Mortierellaceae</taxon>
        <taxon>Linnemannia</taxon>
    </lineage>
</organism>
<dbReference type="EMBL" id="JAAAIN010004635">
    <property type="protein sequence ID" value="KAG0279435.1"/>
    <property type="molecule type" value="Genomic_DNA"/>
</dbReference>
<name>A0A9P6QNE1_9FUNG</name>
<evidence type="ECO:0000313" key="2">
    <source>
        <dbReference type="Proteomes" id="UP000823405"/>
    </source>
</evidence>
<sequence length="93" mass="10997">TAHITRLRRDIPDLVCLKENSDPELPESVLFPIEIKRLVLLQPGDLLHDYLVEDRTEDTRRVMGPVNQVFGYMRLNGYRYGILSTYEQTWFMK</sequence>
<reference evidence="1" key="1">
    <citation type="journal article" date="2020" name="Fungal Divers.">
        <title>Resolving the Mortierellaceae phylogeny through synthesis of multi-gene phylogenetics and phylogenomics.</title>
        <authorList>
            <person name="Vandepol N."/>
            <person name="Liber J."/>
            <person name="Desiro A."/>
            <person name="Na H."/>
            <person name="Kennedy M."/>
            <person name="Barry K."/>
            <person name="Grigoriev I.V."/>
            <person name="Miller A.N."/>
            <person name="O'Donnell K."/>
            <person name="Stajich J.E."/>
            <person name="Bonito G."/>
        </authorList>
    </citation>
    <scope>NUCLEOTIDE SEQUENCE</scope>
    <source>
        <strain evidence="1">NVP60</strain>
    </source>
</reference>
<proteinExistence type="predicted"/>
<comment type="caution">
    <text evidence="1">The sequence shown here is derived from an EMBL/GenBank/DDBJ whole genome shotgun (WGS) entry which is preliminary data.</text>
</comment>
<keyword evidence="2" id="KW-1185">Reference proteome</keyword>
<accession>A0A9P6QNE1</accession>
<dbReference type="AlphaFoldDB" id="A0A9P6QNE1"/>
<dbReference type="OrthoDB" id="2434546at2759"/>
<gene>
    <name evidence="1" type="ORF">BGZ97_009576</name>
</gene>